<proteinExistence type="predicted"/>
<dbReference type="Proteomes" id="UP000321570">
    <property type="component" value="Unassembled WGS sequence"/>
</dbReference>
<dbReference type="AlphaFoldDB" id="A0A564YMK7"/>
<feature type="non-terminal residue" evidence="1">
    <location>
        <position position="1"/>
    </location>
</feature>
<protein>
    <submittedName>
        <fullName evidence="1">Uncharacterized protein</fullName>
    </submittedName>
</protein>
<accession>A0A564YMK7</accession>
<dbReference type="EMBL" id="CABIJS010000299">
    <property type="protein sequence ID" value="VUZ48521.1"/>
    <property type="molecule type" value="Genomic_DNA"/>
</dbReference>
<reference evidence="1 2" key="1">
    <citation type="submission" date="2019-07" db="EMBL/GenBank/DDBJ databases">
        <authorList>
            <person name="Jastrzebski P J."/>
            <person name="Paukszto L."/>
            <person name="Jastrzebski P J."/>
        </authorList>
    </citation>
    <scope>NUCLEOTIDE SEQUENCE [LARGE SCALE GENOMIC DNA]</scope>
    <source>
        <strain evidence="1 2">WMS-il1</strain>
    </source>
</reference>
<organism evidence="1 2">
    <name type="scientific">Hymenolepis diminuta</name>
    <name type="common">Rat tapeworm</name>
    <dbReference type="NCBI Taxonomy" id="6216"/>
    <lineage>
        <taxon>Eukaryota</taxon>
        <taxon>Metazoa</taxon>
        <taxon>Spiralia</taxon>
        <taxon>Lophotrochozoa</taxon>
        <taxon>Platyhelminthes</taxon>
        <taxon>Cestoda</taxon>
        <taxon>Eucestoda</taxon>
        <taxon>Cyclophyllidea</taxon>
        <taxon>Hymenolepididae</taxon>
        <taxon>Hymenolepis</taxon>
    </lineage>
</organism>
<name>A0A564YMK7_HYMDI</name>
<gene>
    <name evidence="1" type="ORF">WMSIL1_LOCUS7846</name>
</gene>
<sequence length="52" mass="5939">LHLPENNDIPSAKRRRFTIGMGSELTRPSISDLNFDKNLRFGNDFEDIFDAG</sequence>
<evidence type="ECO:0000313" key="1">
    <source>
        <dbReference type="EMBL" id="VUZ48521.1"/>
    </source>
</evidence>
<keyword evidence="2" id="KW-1185">Reference proteome</keyword>
<evidence type="ECO:0000313" key="2">
    <source>
        <dbReference type="Proteomes" id="UP000321570"/>
    </source>
</evidence>